<accession>A0A6C2YN91</accession>
<protein>
    <submittedName>
        <fullName evidence="3">Type iv pilus assembly:: PilZ</fullName>
    </submittedName>
</protein>
<keyword evidence="1" id="KW-0812">Transmembrane</keyword>
<dbReference type="KEGG" id="tim:GMBLW1_10540"/>
<dbReference type="EMBL" id="LR593887">
    <property type="protein sequence ID" value="VTS02806.1"/>
    <property type="molecule type" value="Genomic_DNA"/>
</dbReference>
<dbReference type="Gene3D" id="2.40.10.220">
    <property type="entry name" value="predicted glycosyltransferase like domains"/>
    <property type="match status" value="1"/>
</dbReference>
<dbReference type="GO" id="GO:0035438">
    <property type="term" value="F:cyclic-di-GMP binding"/>
    <property type="evidence" value="ECO:0007669"/>
    <property type="project" value="InterPro"/>
</dbReference>
<dbReference type="InterPro" id="IPR009875">
    <property type="entry name" value="PilZ_domain"/>
</dbReference>
<organism evidence="3">
    <name type="scientific">Tuwongella immobilis</name>
    <dbReference type="NCBI Taxonomy" id="692036"/>
    <lineage>
        <taxon>Bacteria</taxon>
        <taxon>Pseudomonadati</taxon>
        <taxon>Planctomycetota</taxon>
        <taxon>Planctomycetia</taxon>
        <taxon>Gemmatales</taxon>
        <taxon>Gemmataceae</taxon>
        <taxon>Tuwongella</taxon>
    </lineage>
</organism>
<dbReference type="AlphaFoldDB" id="A0A6C2YN91"/>
<name>A0A6C2YN91_9BACT</name>
<feature type="domain" description="PilZ" evidence="2">
    <location>
        <begin position="61"/>
        <end position="153"/>
    </location>
</feature>
<dbReference type="Pfam" id="PF07238">
    <property type="entry name" value="PilZ"/>
    <property type="match status" value="1"/>
</dbReference>
<keyword evidence="1" id="KW-1133">Transmembrane helix</keyword>
<keyword evidence="1" id="KW-0472">Membrane</keyword>
<evidence type="ECO:0000313" key="3">
    <source>
        <dbReference type="EMBL" id="VIP02906.1"/>
    </source>
</evidence>
<evidence type="ECO:0000313" key="4">
    <source>
        <dbReference type="Proteomes" id="UP000464378"/>
    </source>
</evidence>
<gene>
    <name evidence="3" type="ORF">GMBLW1_10540</name>
</gene>
<proteinExistence type="predicted"/>
<evidence type="ECO:0000259" key="2">
    <source>
        <dbReference type="Pfam" id="PF07238"/>
    </source>
</evidence>
<feature type="transmembrane region" description="Helical" evidence="1">
    <location>
        <begin position="6"/>
        <end position="31"/>
    </location>
</feature>
<reference evidence="3" key="1">
    <citation type="submission" date="2019-04" db="EMBL/GenBank/DDBJ databases">
        <authorList>
            <consortium name="Science for Life Laboratories"/>
        </authorList>
    </citation>
    <scope>NUCLEOTIDE SEQUENCE</scope>
    <source>
        <strain evidence="3">MBLW1</strain>
    </source>
</reference>
<dbReference type="RefSeq" id="WP_162658030.1">
    <property type="nucleotide sequence ID" value="NZ_LR593887.1"/>
</dbReference>
<dbReference type="SUPFAM" id="SSF141371">
    <property type="entry name" value="PilZ domain-like"/>
    <property type="match status" value="1"/>
</dbReference>
<evidence type="ECO:0000256" key="1">
    <source>
        <dbReference type="SAM" id="Phobius"/>
    </source>
</evidence>
<dbReference type="InParanoid" id="A0A6C2YN91"/>
<sequence>MPMVLINFWAVGESELLLGLIVLLGMMAIILRIQAWQQAMHSPTSTSPTGMPATLPEFTRERRRFTRRDGTPVAVRILDNSTQSVIEDAVILDRSQGGVRIAVPDQLPIGTEIQIRVQNAGEVVPWVLAIVRNLRFHENRYEIGCEFDGIPPSKALETFG</sequence>
<dbReference type="EMBL" id="LR586016">
    <property type="protein sequence ID" value="VIP02906.1"/>
    <property type="molecule type" value="Genomic_DNA"/>
</dbReference>
<dbReference type="Proteomes" id="UP000464378">
    <property type="component" value="Chromosome"/>
</dbReference>
<keyword evidence="4" id="KW-1185">Reference proteome</keyword>